<feature type="domain" description="DUF7973" evidence="2">
    <location>
        <begin position="169"/>
        <end position="296"/>
    </location>
</feature>
<dbReference type="OrthoDB" id="4484645at2"/>
<feature type="transmembrane region" description="Helical" evidence="1">
    <location>
        <begin position="7"/>
        <end position="40"/>
    </location>
</feature>
<dbReference type="EMBL" id="PDDX01000001">
    <property type="protein sequence ID" value="PHI31110.1"/>
    <property type="molecule type" value="Genomic_DNA"/>
</dbReference>
<sequence length="301" mass="30870">MNIHDLLIVFGAGIFGAAIGALAAFEFVGLLVIALVAIQIATGSPSSFIELPFGMFGPHVGGFASGVAATAYAAKKGKLANGRDIVAGLSGLASPDVLLVGGVFGVIGYLCISLANMIPAFSSGLAWTDTVAFSVVISGIITRLAFGKTGLFGKPDAGIRQCYPPSDKCWMPYHSRIGQLVTLGIGIGLFAGYLGTSLGGNGALLAFGISAFSLIFLHFNTQVPVSHHISLPAATVAVLSGSLLWAALIGVLCALLGELISRLFLVHGDTHIDPPAFVIFIMTTLINLAATVGVFALIPMI</sequence>
<evidence type="ECO:0000313" key="3">
    <source>
        <dbReference type="EMBL" id="PHI31110.1"/>
    </source>
</evidence>
<feature type="transmembrane region" description="Helical" evidence="1">
    <location>
        <begin position="202"/>
        <end position="219"/>
    </location>
</feature>
<gene>
    <name evidence="3" type="ORF">CRN84_18095</name>
    <name evidence="4" type="ORF">NCTC12282_04998</name>
</gene>
<evidence type="ECO:0000313" key="6">
    <source>
        <dbReference type="Proteomes" id="UP000373449"/>
    </source>
</evidence>
<dbReference type="EMBL" id="CAADJA010000002">
    <property type="protein sequence ID" value="VFS51355.1"/>
    <property type="molecule type" value="Genomic_DNA"/>
</dbReference>
<reference evidence="3" key="2">
    <citation type="submission" date="2017-09" db="EMBL/GenBank/DDBJ databases">
        <title>FDA dAtabase for Regulatory Grade micrObial Sequences (FDA-ARGOS): Supporting development and validation of Infectious Disease Dx tests.</title>
        <authorList>
            <person name="Minogue T."/>
            <person name="Wolcott M."/>
            <person name="Wasieloski L."/>
            <person name="Aguilar W."/>
            <person name="Moore D."/>
            <person name="Tallon L.J."/>
            <person name="Sadzewicz L."/>
            <person name="Ott S."/>
            <person name="Zhao X."/>
            <person name="Nagaraj S."/>
            <person name="Vavikolanu K."/>
            <person name="Aluvathingal J."/>
            <person name="Nadendla S."/>
            <person name="Sichtig H."/>
        </authorList>
    </citation>
    <scope>NUCLEOTIDE SEQUENCE</scope>
    <source>
        <strain evidence="3">FDAARGOS_387</strain>
    </source>
</reference>
<dbReference type="Proteomes" id="UP000373449">
    <property type="component" value="Unassembled WGS sequence"/>
</dbReference>
<dbReference type="Proteomes" id="UP000224974">
    <property type="component" value="Unassembled WGS sequence"/>
</dbReference>
<protein>
    <submittedName>
        <fullName evidence="3">Permease</fullName>
    </submittedName>
</protein>
<name>A0A2C6C433_9GAMM</name>
<dbReference type="Pfam" id="PF25928">
    <property type="entry name" value="DUF7973"/>
    <property type="match status" value="2"/>
</dbReference>
<dbReference type="STRING" id="1111728.GCA_000427805_03997"/>
<evidence type="ECO:0000313" key="4">
    <source>
        <dbReference type="EMBL" id="VFS51355.1"/>
    </source>
</evidence>
<keyword evidence="1" id="KW-0812">Transmembrane</keyword>
<feature type="transmembrane region" description="Helical" evidence="1">
    <location>
        <begin position="231"/>
        <end position="257"/>
    </location>
</feature>
<keyword evidence="1" id="KW-0472">Membrane</keyword>
<evidence type="ECO:0000313" key="5">
    <source>
        <dbReference type="Proteomes" id="UP000224974"/>
    </source>
</evidence>
<feature type="transmembrane region" description="Helical" evidence="1">
    <location>
        <begin position="277"/>
        <end position="298"/>
    </location>
</feature>
<keyword evidence="1" id="KW-1133">Transmembrane helix</keyword>
<feature type="transmembrane region" description="Helical" evidence="1">
    <location>
        <begin position="95"/>
        <end position="118"/>
    </location>
</feature>
<dbReference type="RefSeq" id="WP_029095863.1">
    <property type="nucleotide sequence ID" value="NZ_BRLG01000038.1"/>
</dbReference>
<keyword evidence="5" id="KW-1185">Reference proteome</keyword>
<feature type="transmembrane region" description="Helical" evidence="1">
    <location>
        <begin position="52"/>
        <end position="74"/>
    </location>
</feature>
<feature type="transmembrane region" description="Helical" evidence="1">
    <location>
        <begin position="177"/>
        <end position="196"/>
    </location>
</feature>
<accession>A0A2C6C433</accession>
<feature type="domain" description="DUF7973" evidence="2">
    <location>
        <begin position="5"/>
        <end position="158"/>
    </location>
</feature>
<feature type="transmembrane region" description="Helical" evidence="1">
    <location>
        <begin position="124"/>
        <end position="146"/>
    </location>
</feature>
<reference evidence="5" key="1">
    <citation type="submission" date="2017-09" db="EMBL/GenBank/DDBJ databases">
        <title>FDA dAtabase for Regulatory Grade micrObial Sequences (FDA-ARGOS): Supporting development and validation of Infectious Disease Dx tests.</title>
        <authorList>
            <person name="Minogue T."/>
            <person name="Wolcott M."/>
            <person name="Wasieloski L."/>
            <person name="Aguilar W."/>
            <person name="Moore D."/>
            <person name="Tallon L."/>
            <person name="Sadzewicz L."/>
            <person name="Ott S."/>
            <person name="Zhao X."/>
            <person name="Nagaraj S."/>
            <person name="Vavikolanu K."/>
            <person name="Aluvathingal J."/>
            <person name="Nadendla S."/>
            <person name="Sichtig H."/>
        </authorList>
    </citation>
    <scope>NUCLEOTIDE SEQUENCE [LARGE SCALE GENOMIC DNA]</scope>
    <source>
        <strain evidence="5">FDAARGOS_387</strain>
    </source>
</reference>
<evidence type="ECO:0000256" key="1">
    <source>
        <dbReference type="SAM" id="Phobius"/>
    </source>
</evidence>
<dbReference type="InterPro" id="IPR058279">
    <property type="entry name" value="DUF7973"/>
</dbReference>
<proteinExistence type="predicted"/>
<evidence type="ECO:0000259" key="2">
    <source>
        <dbReference type="Pfam" id="PF25928"/>
    </source>
</evidence>
<reference evidence="4 6" key="3">
    <citation type="submission" date="2019-03" db="EMBL/GenBank/DDBJ databases">
        <authorList>
            <consortium name="Pathogen Informatics"/>
        </authorList>
    </citation>
    <scope>NUCLEOTIDE SEQUENCE [LARGE SCALE GENOMIC DNA]</scope>
    <source>
        <strain evidence="4 6">NCTC12282</strain>
    </source>
</reference>
<organism evidence="3 5">
    <name type="scientific">Budvicia aquatica</name>
    <dbReference type="NCBI Taxonomy" id="82979"/>
    <lineage>
        <taxon>Bacteria</taxon>
        <taxon>Pseudomonadati</taxon>
        <taxon>Pseudomonadota</taxon>
        <taxon>Gammaproteobacteria</taxon>
        <taxon>Enterobacterales</taxon>
        <taxon>Budviciaceae</taxon>
        <taxon>Budvicia</taxon>
    </lineage>
</organism>
<dbReference type="AlphaFoldDB" id="A0A2C6C433"/>